<dbReference type="InterPro" id="IPR000719">
    <property type="entry name" value="Prot_kinase_dom"/>
</dbReference>
<dbReference type="SUPFAM" id="SSF56112">
    <property type="entry name" value="Protein kinase-like (PK-like)"/>
    <property type="match status" value="1"/>
</dbReference>
<dbReference type="PANTHER" id="PTHR43289">
    <property type="entry name" value="MITOGEN-ACTIVATED PROTEIN KINASE KINASE KINASE 20-RELATED"/>
    <property type="match status" value="1"/>
</dbReference>
<dbReference type="FunFam" id="3.30.200.20:FF:000035">
    <property type="entry name" value="Serine/threonine protein kinase Stk1"/>
    <property type="match status" value="1"/>
</dbReference>
<proteinExistence type="predicted"/>
<dbReference type="Proteomes" id="UP000322294">
    <property type="component" value="Unassembled WGS sequence"/>
</dbReference>
<evidence type="ECO:0000313" key="13">
    <source>
        <dbReference type="EMBL" id="TYP59993.1"/>
    </source>
</evidence>
<dbReference type="GO" id="GO:0004674">
    <property type="term" value="F:protein serine/threonine kinase activity"/>
    <property type="evidence" value="ECO:0007669"/>
    <property type="project" value="UniProtKB-KW"/>
</dbReference>
<evidence type="ECO:0000256" key="9">
    <source>
        <dbReference type="PROSITE-ProRule" id="PRU10141"/>
    </source>
</evidence>
<dbReference type="GO" id="GO:0005524">
    <property type="term" value="F:ATP binding"/>
    <property type="evidence" value="ECO:0007669"/>
    <property type="project" value="UniProtKB-UniRule"/>
</dbReference>
<dbReference type="EC" id="2.7.11.1" evidence="1"/>
<dbReference type="SMART" id="SM00220">
    <property type="entry name" value="S_TKc"/>
    <property type="match status" value="1"/>
</dbReference>
<dbReference type="Pfam" id="PF00069">
    <property type="entry name" value="Pkinase"/>
    <property type="match status" value="1"/>
</dbReference>
<organism evidence="13 14">
    <name type="scientific">Thermosediminibacter litoriperuensis</name>
    <dbReference type="NCBI Taxonomy" id="291989"/>
    <lineage>
        <taxon>Bacteria</taxon>
        <taxon>Bacillati</taxon>
        <taxon>Bacillota</taxon>
        <taxon>Clostridia</taxon>
        <taxon>Thermosediminibacterales</taxon>
        <taxon>Thermosediminibacteraceae</taxon>
        <taxon>Thermosediminibacter</taxon>
    </lineage>
</organism>
<keyword evidence="6 9" id="KW-0067">ATP-binding</keyword>
<keyword evidence="10" id="KW-0812">Transmembrane</keyword>
<dbReference type="CDD" id="cd14014">
    <property type="entry name" value="STKc_PknB_like"/>
    <property type="match status" value="1"/>
</dbReference>
<feature type="domain" description="PASTA" evidence="12">
    <location>
        <begin position="479"/>
        <end position="545"/>
    </location>
</feature>
<evidence type="ECO:0000256" key="5">
    <source>
        <dbReference type="ARBA" id="ARBA00022777"/>
    </source>
</evidence>
<dbReference type="PROSITE" id="PS50011">
    <property type="entry name" value="PROTEIN_KINASE_DOM"/>
    <property type="match status" value="1"/>
</dbReference>
<evidence type="ECO:0000313" key="14">
    <source>
        <dbReference type="Proteomes" id="UP000322294"/>
    </source>
</evidence>
<evidence type="ECO:0000256" key="1">
    <source>
        <dbReference type="ARBA" id="ARBA00012513"/>
    </source>
</evidence>
<feature type="binding site" evidence="9">
    <location>
        <position position="39"/>
    </location>
    <ligand>
        <name>ATP</name>
        <dbReference type="ChEBI" id="CHEBI:30616"/>
    </ligand>
</feature>
<dbReference type="NCBIfam" id="NF033483">
    <property type="entry name" value="PknB_PASTA_kin"/>
    <property type="match status" value="1"/>
</dbReference>
<dbReference type="Gene3D" id="3.30.200.20">
    <property type="entry name" value="Phosphorylase Kinase, domain 1"/>
    <property type="match status" value="1"/>
</dbReference>
<dbReference type="Pfam" id="PF03793">
    <property type="entry name" value="PASTA"/>
    <property type="match status" value="3"/>
</dbReference>
<dbReference type="Gene3D" id="3.30.10.20">
    <property type="match status" value="3"/>
</dbReference>
<evidence type="ECO:0000256" key="4">
    <source>
        <dbReference type="ARBA" id="ARBA00022741"/>
    </source>
</evidence>
<feature type="domain" description="PASTA" evidence="12">
    <location>
        <begin position="409"/>
        <end position="476"/>
    </location>
</feature>
<evidence type="ECO:0000259" key="12">
    <source>
        <dbReference type="PROSITE" id="PS51178"/>
    </source>
</evidence>
<gene>
    <name evidence="13" type="ORF">LZ11_00155</name>
</gene>
<accession>A0A5S5B1Q0</accession>
<evidence type="ECO:0000256" key="6">
    <source>
        <dbReference type="ARBA" id="ARBA00022840"/>
    </source>
</evidence>
<feature type="transmembrane region" description="Helical" evidence="10">
    <location>
        <begin position="311"/>
        <end position="336"/>
    </location>
</feature>
<reference evidence="13 14" key="1">
    <citation type="submission" date="2019-07" db="EMBL/GenBank/DDBJ databases">
        <title>Genomic Encyclopedia of Type Strains, Phase I: the one thousand microbial genomes (KMG-I) project.</title>
        <authorList>
            <person name="Kyrpides N."/>
        </authorList>
    </citation>
    <scope>NUCLEOTIDE SEQUENCE [LARGE SCALE GENOMIC DNA]</scope>
    <source>
        <strain evidence="13 14">DSM 16647</strain>
    </source>
</reference>
<dbReference type="SMART" id="SM00740">
    <property type="entry name" value="PASTA"/>
    <property type="match status" value="3"/>
</dbReference>
<keyword evidence="14" id="KW-1185">Reference proteome</keyword>
<comment type="catalytic activity">
    <reaction evidence="7">
        <text>L-threonyl-[protein] + ATP = O-phospho-L-threonyl-[protein] + ADP + H(+)</text>
        <dbReference type="Rhea" id="RHEA:46608"/>
        <dbReference type="Rhea" id="RHEA-COMP:11060"/>
        <dbReference type="Rhea" id="RHEA-COMP:11605"/>
        <dbReference type="ChEBI" id="CHEBI:15378"/>
        <dbReference type="ChEBI" id="CHEBI:30013"/>
        <dbReference type="ChEBI" id="CHEBI:30616"/>
        <dbReference type="ChEBI" id="CHEBI:61977"/>
        <dbReference type="ChEBI" id="CHEBI:456216"/>
        <dbReference type="EC" id="2.7.11.1"/>
    </reaction>
</comment>
<dbReference type="PROSITE" id="PS00107">
    <property type="entry name" value="PROTEIN_KINASE_ATP"/>
    <property type="match status" value="1"/>
</dbReference>
<comment type="catalytic activity">
    <reaction evidence="8">
        <text>L-seryl-[protein] + ATP = O-phospho-L-seryl-[protein] + ADP + H(+)</text>
        <dbReference type="Rhea" id="RHEA:17989"/>
        <dbReference type="Rhea" id="RHEA-COMP:9863"/>
        <dbReference type="Rhea" id="RHEA-COMP:11604"/>
        <dbReference type="ChEBI" id="CHEBI:15378"/>
        <dbReference type="ChEBI" id="CHEBI:29999"/>
        <dbReference type="ChEBI" id="CHEBI:30616"/>
        <dbReference type="ChEBI" id="CHEBI:83421"/>
        <dbReference type="ChEBI" id="CHEBI:456216"/>
        <dbReference type="EC" id="2.7.11.1"/>
    </reaction>
</comment>
<dbReference type="InterPro" id="IPR017441">
    <property type="entry name" value="Protein_kinase_ATP_BS"/>
</dbReference>
<keyword evidence="10" id="KW-1133">Transmembrane helix</keyword>
<dbReference type="PROSITE" id="PS00108">
    <property type="entry name" value="PROTEIN_KINASE_ST"/>
    <property type="match status" value="1"/>
</dbReference>
<dbReference type="InterPro" id="IPR008271">
    <property type="entry name" value="Ser/Thr_kinase_AS"/>
</dbReference>
<sequence>MKGKTLGNRYVILEEIGGGGMAVVYKARCTLLNRIVAIKVLRPEYSNDENFVMRFRREAQAAASLSHPNIVNIYDVGNEDGIHYIVMEYVEGRTLKEMIKEEAPLPPARVIEIAKQICDALECAHKNKIVHRDIKPHNIIITPEGRIKVADFGIARASTGSTITNTGGLIGSAHYLSPEQARGGFTDERSDIYSLGVLLYEALTGRVPFNGDSPVAVALKHIQEEPKPVSEIIPGFPPHLEEIIMKCIAKSPGDRFQRASELKRELMKVEKDLEVVNFKPSDPERTMVLDTGIKGSARENRGKKQKKASNYIKGIAIVSLLALLFAAFSYLGVLLARKYFEVPEVVLPNVIGYSEEEAIRKLQERNLKGEVVDRVFSNAPAGQVIDQDPKGGITVKINHPPIGLTVSKGPKTTPVPRIIGTTEADAINIINSSNFKVGKRSEEYSNDYPAGVVIDQNPREGLQLPEWTEINFTVSLGPEVKKINAPLLIGKDLESAEKEIQANKLTRGKVEFKPSDAKKNTVIDQDPKPGAEVEEGSAVNLVVSSGPPEVKTYTLSIPLPSQPSNYRVKIEISDDLGTRIVYNKKHSPKDSPLEVPIEGSGVIHVKIWIDDVLWSEEKL</sequence>
<dbReference type="InterPro" id="IPR011009">
    <property type="entry name" value="Kinase-like_dom_sf"/>
</dbReference>
<dbReference type="FunFam" id="1.10.510.10:FF:000021">
    <property type="entry name" value="Serine/threonine protein kinase"/>
    <property type="match status" value="1"/>
</dbReference>
<dbReference type="CDD" id="cd06577">
    <property type="entry name" value="PASTA_pknB"/>
    <property type="match status" value="3"/>
</dbReference>
<dbReference type="Gene3D" id="1.10.510.10">
    <property type="entry name" value="Transferase(Phosphotransferase) domain 1"/>
    <property type="match status" value="1"/>
</dbReference>
<evidence type="ECO:0000256" key="10">
    <source>
        <dbReference type="SAM" id="Phobius"/>
    </source>
</evidence>
<dbReference type="EMBL" id="VNHO01000001">
    <property type="protein sequence ID" value="TYP59993.1"/>
    <property type="molecule type" value="Genomic_DNA"/>
</dbReference>
<evidence type="ECO:0000256" key="8">
    <source>
        <dbReference type="ARBA" id="ARBA00048679"/>
    </source>
</evidence>
<evidence type="ECO:0000256" key="3">
    <source>
        <dbReference type="ARBA" id="ARBA00022679"/>
    </source>
</evidence>
<evidence type="ECO:0000256" key="2">
    <source>
        <dbReference type="ARBA" id="ARBA00022527"/>
    </source>
</evidence>
<feature type="domain" description="Protein kinase" evidence="11">
    <location>
        <begin position="10"/>
        <end position="267"/>
    </location>
</feature>
<keyword evidence="4 9" id="KW-0547">Nucleotide-binding</keyword>
<dbReference type="PANTHER" id="PTHR43289:SF34">
    <property type="entry name" value="SERINE_THREONINE-PROTEIN KINASE YBDM-RELATED"/>
    <property type="match status" value="1"/>
</dbReference>
<evidence type="ECO:0000259" key="11">
    <source>
        <dbReference type="PROSITE" id="PS50011"/>
    </source>
</evidence>
<keyword evidence="10" id="KW-0472">Membrane</keyword>
<dbReference type="PROSITE" id="PS51178">
    <property type="entry name" value="PASTA"/>
    <property type="match status" value="3"/>
</dbReference>
<feature type="domain" description="PASTA" evidence="12">
    <location>
        <begin position="341"/>
        <end position="408"/>
    </location>
</feature>
<comment type="caution">
    <text evidence="13">The sequence shown here is derived from an EMBL/GenBank/DDBJ whole genome shotgun (WGS) entry which is preliminary data.</text>
</comment>
<keyword evidence="5 13" id="KW-0418">Kinase</keyword>
<protein>
    <recommendedName>
        <fullName evidence="1">non-specific serine/threonine protein kinase</fullName>
        <ecNumber evidence="1">2.7.11.1</ecNumber>
    </recommendedName>
</protein>
<name>A0A5S5B1Q0_9FIRM</name>
<dbReference type="AlphaFoldDB" id="A0A5S5B1Q0"/>
<dbReference type="InterPro" id="IPR005543">
    <property type="entry name" value="PASTA_dom"/>
</dbReference>
<keyword evidence="3" id="KW-0808">Transferase</keyword>
<dbReference type="OrthoDB" id="9788659at2"/>
<evidence type="ECO:0000256" key="7">
    <source>
        <dbReference type="ARBA" id="ARBA00047899"/>
    </source>
</evidence>
<keyword evidence="2" id="KW-0723">Serine/threonine-protein kinase</keyword>